<dbReference type="Pfam" id="PF03098">
    <property type="entry name" value="An_peroxidase"/>
    <property type="match status" value="2"/>
</dbReference>
<reference evidence="7 8" key="1">
    <citation type="journal article" date="2015" name="Plant Cell">
        <title>Oil accumulation by the oleaginous diatom Fistulifera solaris as revealed by the genome and transcriptome.</title>
        <authorList>
            <person name="Tanaka T."/>
            <person name="Maeda Y."/>
            <person name="Veluchamy A."/>
            <person name="Tanaka M."/>
            <person name="Abida H."/>
            <person name="Marechal E."/>
            <person name="Bowler C."/>
            <person name="Muto M."/>
            <person name="Sunaga Y."/>
            <person name="Tanaka M."/>
            <person name="Yoshino T."/>
            <person name="Taniguchi T."/>
            <person name="Fukuda Y."/>
            <person name="Nemoto M."/>
            <person name="Matsumoto M."/>
            <person name="Wong P.S."/>
            <person name="Aburatani S."/>
            <person name="Fujibuchi W."/>
        </authorList>
    </citation>
    <scope>NUCLEOTIDE SEQUENCE [LARGE SCALE GENOMIC DNA]</scope>
    <source>
        <strain evidence="7 8">JPCC DA0580</strain>
    </source>
</reference>
<dbReference type="PANTHER" id="PTHR11903:SF11">
    <property type="entry name" value="ALPHA-DIOXYGENASE 1"/>
    <property type="match status" value="1"/>
</dbReference>
<evidence type="ECO:0000256" key="4">
    <source>
        <dbReference type="ARBA" id="ARBA00023002"/>
    </source>
</evidence>
<organism evidence="7 8">
    <name type="scientific">Fistulifera solaris</name>
    <name type="common">Oleaginous diatom</name>
    <dbReference type="NCBI Taxonomy" id="1519565"/>
    <lineage>
        <taxon>Eukaryota</taxon>
        <taxon>Sar</taxon>
        <taxon>Stramenopiles</taxon>
        <taxon>Ochrophyta</taxon>
        <taxon>Bacillariophyta</taxon>
        <taxon>Bacillariophyceae</taxon>
        <taxon>Bacillariophycidae</taxon>
        <taxon>Naviculales</taxon>
        <taxon>Naviculaceae</taxon>
        <taxon>Fistulifera</taxon>
    </lineage>
</organism>
<name>A0A1Z5KCC1_FISSO</name>
<dbReference type="InParanoid" id="A0A1Z5KCC1"/>
<evidence type="ECO:0000256" key="6">
    <source>
        <dbReference type="SAM" id="SignalP"/>
    </source>
</evidence>
<keyword evidence="4" id="KW-0560">Oxidoreductase</keyword>
<dbReference type="InterPro" id="IPR010255">
    <property type="entry name" value="Haem_peroxidase_sf"/>
</dbReference>
<dbReference type="PANTHER" id="PTHR11903">
    <property type="entry name" value="PROSTAGLANDIN G/H SYNTHASE"/>
    <property type="match status" value="1"/>
</dbReference>
<feature type="signal peptide" evidence="6">
    <location>
        <begin position="1"/>
        <end position="21"/>
    </location>
</feature>
<keyword evidence="8" id="KW-1185">Reference proteome</keyword>
<evidence type="ECO:0000256" key="2">
    <source>
        <dbReference type="ARBA" id="ARBA00022821"/>
    </source>
</evidence>
<protein>
    <submittedName>
        <fullName evidence="7">Alpha-dioxygenase</fullName>
    </submittedName>
</protein>
<evidence type="ECO:0000256" key="5">
    <source>
        <dbReference type="ARBA" id="ARBA00023004"/>
    </source>
</evidence>
<dbReference type="InterPro" id="IPR050783">
    <property type="entry name" value="Oxylipin_biosynth_metab"/>
</dbReference>
<dbReference type="InterPro" id="IPR037120">
    <property type="entry name" value="Haem_peroxidase_sf_animal"/>
</dbReference>
<dbReference type="GO" id="GO:0006631">
    <property type="term" value="P:fatty acid metabolic process"/>
    <property type="evidence" value="ECO:0007669"/>
    <property type="project" value="UniProtKB-ARBA"/>
</dbReference>
<sequence>MLTPSSLILCFFCVFLRTCDALPVKQEDADLSKEVHCRLYCEEYSAICPQIDIRSQARRSEQAKLRQPLSVEACVSDCVNEARFRFNGTPQDFMNRNTIQCRRNHLHMQLQEKHLATSDHCLHAMFAGKERCNSILPSTVYYYGLMRVGKRYFENPYNEPKTTLLLSYGLGLYYEGAMRGRLQTRMPYFEVPRQGVICPTTTRKYRTADGTCNHVPMPRMGAVDTPLISILEPSLPRTLPPVKDVAAILRRPMNPTSVAPFNQIAVAWIQMMTHDWFQHDPAHPDQKMNRVTHWWDASQLYGSTLAQQTAVRVPNTGKVRLDQHQELNYTTTGIPITGFADNWWAGLHMMHTLFVREHNWLVDQFERQYPGVYTANDKFQLARLCLSALLAKIHTVEWTPTLLDNPVAALGLHTNWRGVDAILEYGTRFELQLAYRIVGGDQSVPHAGNGTTRETLYNTTFAMTEEFVAVYRMHPLLPDEMEIEGKTFSLNDLSFVDARTLTKSVKTTQTLLQAFGMTPANTLSLQNYPRQLYGLEKPGMSQPVNLAEIDLQRDRERNLPRYNDMRRQLLLKPYKRLEDLTDDETELNLLKSVYQDMDQVDLMVGCLVDKDRPYGFAFGIVPFHVFLVMASRRILNDRFFMEDFNAKVYTDFGYEYVQSGSLKKVMVRHFPELKDQIPDNPFMNWT</sequence>
<evidence type="ECO:0000313" key="7">
    <source>
        <dbReference type="EMBL" id="GAX23950.1"/>
    </source>
</evidence>
<dbReference type="InterPro" id="IPR019791">
    <property type="entry name" value="Haem_peroxidase_animal"/>
</dbReference>
<feature type="chain" id="PRO_5012916051" evidence="6">
    <location>
        <begin position="22"/>
        <end position="686"/>
    </location>
</feature>
<evidence type="ECO:0000256" key="1">
    <source>
        <dbReference type="ARBA" id="ARBA00022723"/>
    </source>
</evidence>
<keyword evidence="6" id="KW-0732">Signal</keyword>
<evidence type="ECO:0000313" key="8">
    <source>
        <dbReference type="Proteomes" id="UP000198406"/>
    </source>
</evidence>
<dbReference type="Proteomes" id="UP000198406">
    <property type="component" value="Unassembled WGS sequence"/>
</dbReference>
<accession>A0A1Z5KCC1</accession>
<comment type="caution">
    <text evidence="7">The sequence shown here is derived from an EMBL/GenBank/DDBJ whole genome shotgun (WGS) entry which is preliminary data.</text>
</comment>
<keyword evidence="1" id="KW-0479">Metal-binding</keyword>
<dbReference type="SUPFAM" id="SSF48113">
    <property type="entry name" value="Heme-dependent peroxidases"/>
    <property type="match status" value="1"/>
</dbReference>
<dbReference type="GO" id="GO:0046872">
    <property type="term" value="F:metal ion binding"/>
    <property type="evidence" value="ECO:0007669"/>
    <property type="project" value="UniProtKB-KW"/>
</dbReference>
<dbReference type="EMBL" id="BDSP01000205">
    <property type="protein sequence ID" value="GAX23950.1"/>
    <property type="molecule type" value="Genomic_DNA"/>
</dbReference>
<dbReference type="GO" id="GO:0004601">
    <property type="term" value="F:peroxidase activity"/>
    <property type="evidence" value="ECO:0007669"/>
    <property type="project" value="InterPro"/>
</dbReference>
<keyword evidence="3 7" id="KW-0223">Dioxygenase</keyword>
<dbReference type="GO" id="GO:0016702">
    <property type="term" value="F:oxidoreductase activity, acting on single donors with incorporation of molecular oxygen, incorporation of two atoms of oxygen"/>
    <property type="evidence" value="ECO:0007669"/>
    <property type="project" value="TreeGrafter"/>
</dbReference>
<dbReference type="OrthoDB" id="823504at2759"/>
<dbReference type="PROSITE" id="PS50292">
    <property type="entry name" value="PEROXIDASE_3"/>
    <property type="match status" value="1"/>
</dbReference>
<keyword evidence="5" id="KW-0408">Iron</keyword>
<dbReference type="Gene3D" id="1.10.640.10">
    <property type="entry name" value="Haem peroxidase domain superfamily, animal type"/>
    <property type="match status" value="1"/>
</dbReference>
<proteinExistence type="predicted"/>
<dbReference type="GO" id="GO:0020037">
    <property type="term" value="F:heme binding"/>
    <property type="evidence" value="ECO:0007669"/>
    <property type="project" value="InterPro"/>
</dbReference>
<dbReference type="GO" id="GO:0006979">
    <property type="term" value="P:response to oxidative stress"/>
    <property type="evidence" value="ECO:0007669"/>
    <property type="project" value="InterPro"/>
</dbReference>
<keyword evidence="2" id="KW-0611">Plant defense</keyword>
<gene>
    <name evidence="7" type="ORF">FisN_26Lh007</name>
</gene>
<evidence type="ECO:0000256" key="3">
    <source>
        <dbReference type="ARBA" id="ARBA00022964"/>
    </source>
</evidence>
<dbReference type="AlphaFoldDB" id="A0A1Z5KCC1"/>
<dbReference type="GO" id="GO:0006952">
    <property type="term" value="P:defense response"/>
    <property type="evidence" value="ECO:0007669"/>
    <property type="project" value="UniProtKB-KW"/>
</dbReference>